<gene>
    <name evidence="2" type="ORF">Pmani_024305</name>
</gene>
<sequence>MHGYCCLCDPENELSYIRPVLSLLWSDWTHTQQREQPTRQPADRQPAMRFNIAMVMMMMVVVVMVGVAMALPANLPASVSAADCPSYPFYPCSTQPAQPAQPANPAGVKCYNFPFYSCSS</sequence>
<comment type="caution">
    <text evidence="2">The sequence shown here is derived from an EMBL/GenBank/DDBJ whole genome shotgun (WGS) entry which is preliminary data.</text>
</comment>
<keyword evidence="1" id="KW-0472">Membrane</keyword>
<name>A0AAE1P851_9EUCA</name>
<reference evidence="2" key="1">
    <citation type="submission" date="2023-11" db="EMBL/GenBank/DDBJ databases">
        <title>Genome assemblies of two species of porcelain crab, Petrolisthes cinctipes and Petrolisthes manimaculis (Anomura: Porcellanidae).</title>
        <authorList>
            <person name="Angst P."/>
        </authorList>
    </citation>
    <scope>NUCLEOTIDE SEQUENCE</scope>
    <source>
        <strain evidence="2">PB745_02</strain>
        <tissue evidence="2">Gill</tissue>
    </source>
</reference>
<keyword evidence="1" id="KW-0812">Transmembrane</keyword>
<dbReference type="Proteomes" id="UP001292094">
    <property type="component" value="Unassembled WGS sequence"/>
</dbReference>
<accession>A0AAE1P851</accession>
<proteinExistence type="predicted"/>
<dbReference type="EMBL" id="JAWZYT010002543">
    <property type="protein sequence ID" value="KAK4303714.1"/>
    <property type="molecule type" value="Genomic_DNA"/>
</dbReference>
<keyword evidence="1" id="KW-1133">Transmembrane helix</keyword>
<keyword evidence="3" id="KW-1185">Reference proteome</keyword>
<evidence type="ECO:0000256" key="1">
    <source>
        <dbReference type="SAM" id="Phobius"/>
    </source>
</evidence>
<dbReference type="AlphaFoldDB" id="A0AAE1P851"/>
<evidence type="ECO:0000313" key="2">
    <source>
        <dbReference type="EMBL" id="KAK4303714.1"/>
    </source>
</evidence>
<protein>
    <submittedName>
        <fullName evidence="2">Uncharacterized protein</fullName>
    </submittedName>
</protein>
<feature type="transmembrane region" description="Helical" evidence="1">
    <location>
        <begin position="50"/>
        <end position="71"/>
    </location>
</feature>
<evidence type="ECO:0000313" key="3">
    <source>
        <dbReference type="Proteomes" id="UP001292094"/>
    </source>
</evidence>
<organism evidence="2 3">
    <name type="scientific">Petrolisthes manimaculis</name>
    <dbReference type="NCBI Taxonomy" id="1843537"/>
    <lineage>
        <taxon>Eukaryota</taxon>
        <taxon>Metazoa</taxon>
        <taxon>Ecdysozoa</taxon>
        <taxon>Arthropoda</taxon>
        <taxon>Crustacea</taxon>
        <taxon>Multicrustacea</taxon>
        <taxon>Malacostraca</taxon>
        <taxon>Eumalacostraca</taxon>
        <taxon>Eucarida</taxon>
        <taxon>Decapoda</taxon>
        <taxon>Pleocyemata</taxon>
        <taxon>Anomura</taxon>
        <taxon>Galatheoidea</taxon>
        <taxon>Porcellanidae</taxon>
        <taxon>Petrolisthes</taxon>
    </lineage>
</organism>